<evidence type="ECO:0000313" key="2">
    <source>
        <dbReference type="Proteomes" id="UP000198397"/>
    </source>
</evidence>
<gene>
    <name evidence="1" type="ORF">SAMN06264855_11727</name>
</gene>
<accession>A0A238XHY1</accession>
<dbReference type="EMBL" id="FZNQ01000017">
    <property type="protein sequence ID" value="SNR57549.1"/>
    <property type="molecule type" value="Genomic_DNA"/>
</dbReference>
<keyword evidence="2" id="KW-1185">Reference proteome</keyword>
<protein>
    <submittedName>
        <fullName evidence="1">Uncharacterized protein</fullName>
    </submittedName>
</protein>
<sequence>MLRLDSVADGLVFEEFVDSVEWFIPSKTERVHQTDWTRSGLPVTHEKLSLGGQYD</sequence>
<proteinExistence type="predicted"/>
<evidence type="ECO:0000313" key="1">
    <source>
        <dbReference type="EMBL" id="SNR57549.1"/>
    </source>
</evidence>
<organism evidence="1 2">
    <name type="scientific">Halorubrum vacuolatum</name>
    <name type="common">Natronobacterium vacuolatum</name>
    <dbReference type="NCBI Taxonomy" id="63740"/>
    <lineage>
        <taxon>Archaea</taxon>
        <taxon>Methanobacteriati</taxon>
        <taxon>Methanobacteriota</taxon>
        <taxon>Stenosarchaea group</taxon>
        <taxon>Halobacteria</taxon>
        <taxon>Halobacteriales</taxon>
        <taxon>Haloferacaceae</taxon>
        <taxon>Halorubrum</taxon>
    </lineage>
</organism>
<dbReference type="AlphaFoldDB" id="A0A238XHY1"/>
<reference evidence="1 2" key="1">
    <citation type="submission" date="2017-06" db="EMBL/GenBank/DDBJ databases">
        <authorList>
            <person name="Kim H.J."/>
            <person name="Triplett B.A."/>
        </authorList>
    </citation>
    <scope>NUCLEOTIDE SEQUENCE [LARGE SCALE GENOMIC DNA]</scope>
    <source>
        <strain evidence="1 2">DSM 8800</strain>
    </source>
</reference>
<name>A0A238XHY1_HALVU</name>
<dbReference type="Proteomes" id="UP000198397">
    <property type="component" value="Unassembled WGS sequence"/>
</dbReference>